<evidence type="ECO:0000313" key="2">
    <source>
        <dbReference type="EMBL" id="OAZ05415.1"/>
    </source>
</evidence>
<feature type="domain" description="Glycosyltransferase 2-like" evidence="1">
    <location>
        <begin position="15"/>
        <end position="200"/>
    </location>
</feature>
<reference evidence="2 3" key="1">
    <citation type="submission" date="2016-06" db="EMBL/GenBank/DDBJ databases">
        <title>Draft genome sequence of Flavobacterium succinicans strain DD5b.</title>
        <authorList>
            <person name="Poehlein A."/>
            <person name="Daniel R."/>
            <person name="Simeonova D.D."/>
        </authorList>
    </citation>
    <scope>NUCLEOTIDE SEQUENCE [LARGE SCALE GENOMIC DNA]</scope>
    <source>
        <strain evidence="2 3">DD5b</strain>
    </source>
</reference>
<dbReference type="Gene3D" id="3.90.550.10">
    <property type="entry name" value="Spore Coat Polysaccharide Biosynthesis Protein SpsA, Chain A"/>
    <property type="match status" value="1"/>
</dbReference>
<dbReference type="OrthoDB" id="396512at2"/>
<dbReference type="Proteomes" id="UP000093807">
    <property type="component" value="Unassembled WGS sequence"/>
</dbReference>
<gene>
    <name evidence="2" type="primary">kfoC</name>
    <name evidence="2" type="ORF">FLB_02140</name>
</gene>
<protein>
    <submittedName>
        <fullName evidence="2">Chondroitin synthase</fullName>
    </submittedName>
</protein>
<organism evidence="2 3">
    <name type="scientific">Flavobacterium succinicans</name>
    <dbReference type="NCBI Taxonomy" id="29536"/>
    <lineage>
        <taxon>Bacteria</taxon>
        <taxon>Pseudomonadati</taxon>
        <taxon>Bacteroidota</taxon>
        <taxon>Flavobacteriia</taxon>
        <taxon>Flavobacteriales</taxon>
        <taxon>Flavobacteriaceae</taxon>
        <taxon>Flavobacterium</taxon>
    </lineage>
</organism>
<proteinExistence type="predicted"/>
<dbReference type="InterPro" id="IPR029044">
    <property type="entry name" value="Nucleotide-diphossugar_trans"/>
</dbReference>
<dbReference type="EMBL" id="JMTM01000007">
    <property type="protein sequence ID" value="OAZ05415.1"/>
    <property type="molecule type" value="Genomic_DNA"/>
</dbReference>
<dbReference type="SUPFAM" id="SSF53448">
    <property type="entry name" value="Nucleotide-diphospho-sugar transferases"/>
    <property type="match status" value="1"/>
</dbReference>
<dbReference type="GO" id="GO:0016758">
    <property type="term" value="F:hexosyltransferase activity"/>
    <property type="evidence" value="ECO:0007669"/>
    <property type="project" value="UniProtKB-ARBA"/>
</dbReference>
<dbReference type="RefSeq" id="WP_064714117.1">
    <property type="nucleotide sequence ID" value="NZ_JMTM01000007.1"/>
</dbReference>
<sequence length="298" mass="35368">MMKLFKMINSNPLVSICIPTYNGGKFIKEALQSAVEQTYKNIEIIISDDNSNDETLIIIKDVLKDCTVPFYIYNHEPKGIGENWNHCVKKSKGTYIKFLFQDDVLAIDCVEKMINLIESDPKIGMVYCKRNIIYDANNRDHISWINNYAILHKSWFEFEVEEGITKGTTYLKNINLMKNPLNKIGEPTAVLIKKECFEKIGYFNIKLKQSLDFEYWYRLMKFYDIGFVNEKLIFFRLHPDQATFANRKSNLNEMESLRESLYRTIFWQLHPERRWKLFKTQSKIANLVRFFKRLLSKN</sequence>
<keyword evidence="3" id="KW-1185">Reference proteome</keyword>
<comment type="caution">
    <text evidence="2">The sequence shown here is derived from an EMBL/GenBank/DDBJ whole genome shotgun (WGS) entry which is preliminary data.</text>
</comment>
<dbReference type="PATRIC" id="fig|29536.5.peg.224"/>
<accession>A0A199XUT9</accession>
<name>A0A199XUT9_9FLAO</name>
<dbReference type="PANTHER" id="PTHR22916:SF3">
    <property type="entry name" value="UDP-GLCNAC:BETAGAL BETA-1,3-N-ACETYLGLUCOSAMINYLTRANSFERASE-LIKE PROTEIN 1"/>
    <property type="match status" value="1"/>
</dbReference>
<dbReference type="InterPro" id="IPR001173">
    <property type="entry name" value="Glyco_trans_2-like"/>
</dbReference>
<dbReference type="Pfam" id="PF00535">
    <property type="entry name" value="Glycos_transf_2"/>
    <property type="match status" value="1"/>
</dbReference>
<dbReference type="PANTHER" id="PTHR22916">
    <property type="entry name" value="GLYCOSYLTRANSFERASE"/>
    <property type="match status" value="1"/>
</dbReference>
<evidence type="ECO:0000313" key="3">
    <source>
        <dbReference type="Proteomes" id="UP000093807"/>
    </source>
</evidence>
<dbReference type="AlphaFoldDB" id="A0A199XUT9"/>
<evidence type="ECO:0000259" key="1">
    <source>
        <dbReference type="Pfam" id="PF00535"/>
    </source>
</evidence>